<keyword evidence="2" id="KW-0560">Oxidoreductase</keyword>
<evidence type="ECO:0000256" key="2">
    <source>
        <dbReference type="ARBA" id="ARBA00023002"/>
    </source>
</evidence>
<proteinExistence type="inferred from homology"/>
<comment type="caution">
    <text evidence="3">The sequence shown here is derived from an EMBL/GenBank/DDBJ whole genome shotgun (WGS) entry which is preliminary data.</text>
</comment>
<dbReference type="InterPro" id="IPR002347">
    <property type="entry name" value="SDR_fam"/>
</dbReference>
<keyword evidence="4" id="KW-1185">Reference proteome</keyword>
<dbReference type="SUPFAM" id="SSF51735">
    <property type="entry name" value="NAD(P)-binding Rossmann-fold domains"/>
    <property type="match status" value="1"/>
</dbReference>
<organism evidence="3 4">
    <name type="scientific">Microbacterium mcarthurae</name>
    <dbReference type="NCBI Taxonomy" id="3035918"/>
    <lineage>
        <taxon>Bacteria</taxon>
        <taxon>Bacillati</taxon>
        <taxon>Actinomycetota</taxon>
        <taxon>Actinomycetes</taxon>
        <taxon>Micrococcales</taxon>
        <taxon>Microbacteriaceae</taxon>
        <taxon>Microbacterium</taxon>
    </lineage>
</organism>
<reference evidence="3 4" key="1">
    <citation type="submission" date="2023-03" db="EMBL/GenBank/DDBJ databases">
        <title>MT1 and MT2 Draft Genomes of Novel Species.</title>
        <authorList>
            <person name="Venkateswaran K."/>
        </authorList>
    </citation>
    <scope>NUCLEOTIDE SEQUENCE [LARGE SCALE GENOMIC DNA]</scope>
    <source>
        <strain evidence="3 4">IF8SW-P5</strain>
    </source>
</reference>
<protein>
    <submittedName>
        <fullName evidence="3">SDR family NAD(P)-dependent oxidoreductase</fullName>
    </submittedName>
</protein>
<evidence type="ECO:0000313" key="4">
    <source>
        <dbReference type="Proteomes" id="UP001630303"/>
    </source>
</evidence>
<dbReference type="Pfam" id="PF00106">
    <property type="entry name" value="adh_short"/>
    <property type="match status" value="1"/>
</dbReference>
<evidence type="ECO:0000256" key="1">
    <source>
        <dbReference type="ARBA" id="ARBA00006484"/>
    </source>
</evidence>
<accession>A0ABW9GGK4</accession>
<dbReference type="RefSeq" id="WP_408905469.1">
    <property type="nucleotide sequence ID" value="NZ_JAROCE010000002.1"/>
</dbReference>
<dbReference type="PANTHER" id="PTHR24320:SF148">
    <property type="entry name" value="NAD(P)-BINDING ROSSMANN-FOLD SUPERFAMILY PROTEIN"/>
    <property type="match status" value="1"/>
</dbReference>
<dbReference type="PRINTS" id="PR00081">
    <property type="entry name" value="GDHRDH"/>
</dbReference>
<name>A0ABW9GGK4_9MICO</name>
<comment type="similarity">
    <text evidence="1">Belongs to the short-chain dehydrogenases/reductases (SDR) family.</text>
</comment>
<gene>
    <name evidence="3" type="ORF">P5G46_08530</name>
</gene>
<dbReference type="InterPro" id="IPR036291">
    <property type="entry name" value="NAD(P)-bd_dom_sf"/>
</dbReference>
<evidence type="ECO:0000313" key="3">
    <source>
        <dbReference type="EMBL" id="MFM2720549.1"/>
    </source>
</evidence>
<dbReference type="Proteomes" id="UP001630303">
    <property type="component" value="Unassembled WGS sequence"/>
</dbReference>
<sequence>MTAAKNGVAVVTGATGGMGRVLALALARRGMHVVTVARAPQRARELRDEIARDGAGSLEVIPGDLSHRAGIHAATAAIRERHDVIELLINNAGAHYGEHRLSADGIEMHVAVDYLAAYGMTVLLASQLRSGRARVVNVASDTLRDTRRLKGGGQPRPATLDIEALGDLALLNPTAGFVPFEAYARAKLLTVIAGYALARTLAGEVTVNAVHPGIVATDIIRDVMPAALRPFGGLLRRAMLTPEQGAAAALRLATDPDLDGVTGRYFVRDTDTPTPPVSYSVDVQTRLLATTDRFLESGTQSFRNG</sequence>
<dbReference type="EMBL" id="JAROCE010000002">
    <property type="protein sequence ID" value="MFM2720549.1"/>
    <property type="molecule type" value="Genomic_DNA"/>
</dbReference>
<dbReference type="PANTHER" id="PTHR24320">
    <property type="entry name" value="RETINOL DEHYDROGENASE"/>
    <property type="match status" value="1"/>
</dbReference>
<dbReference type="Gene3D" id="3.40.50.720">
    <property type="entry name" value="NAD(P)-binding Rossmann-like Domain"/>
    <property type="match status" value="1"/>
</dbReference>